<accession>A0ABR0BDF6</accession>
<evidence type="ECO:0000313" key="2">
    <source>
        <dbReference type="Proteomes" id="UP001287286"/>
    </source>
</evidence>
<evidence type="ECO:0000313" key="1">
    <source>
        <dbReference type="EMBL" id="KAK4069497.1"/>
    </source>
</evidence>
<dbReference type="Proteomes" id="UP001287286">
    <property type="component" value="Unassembled WGS sequence"/>
</dbReference>
<protein>
    <submittedName>
        <fullName evidence="1">Uncharacterized protein</fullName>
    </submittedName>
</protein>
<sequence>MWFLPHHRVDIWPRPSVMFLTSLRGLPLHRLVADARSQWWGRPSSSWWSVMWSSRRVPGAQVCSQSRSSLRPILDTQVARAGLGVVRDTFGRSPLSDSPGELVRVCTVQFRQATKRMQIQVRTRHSKARRERHLRTYVHRDAFLAVAASPIGAATAAPIKDPFQELRHTDWGPCGEKWPTLQVKLSRYRHSQPDCFVQFWPRAAAVGCRQSPLLRPVLAAFCYRMPPGSPTGRVLLQDAARQPHCFVQFWPRFVVARGVGRSQS</sequence>
<keyword evidence="2" id="KW-1185">Reference proteome</keyword>
<comment type="caution">
    <text evidence="1">The sequence shown here is derived from an EMBL/GenBank/DDBJ whole genome shotgun (WGS) entry which is preliminary data.</text>
</comment>
<gene>
    <name evidence="1" type="ORF">Purlil1_13700</name>
</gene>
<proteinExistence type="predicted"/>
<name>A0ABR0BDF6_PURLI</name>
<organism evidence="1 2">
    <name type="scientific">Purpureocillium lilacinum</name>
    <name type="common">Paecilomyces lilacinus</name>
    <dbReference type="NCBI Taxonomy" id="33203"/>
    <lineage>
        <taxon>Eukaryota</taxon>
        <taxon>Fungi</taxon>
        <taxon>Dikarya</taxon>
        <taxon>Ascomycota</taxon>
        <taxon>Pezizomycotina</taxon>
        <taxon>Sordariomycetes</taxon>
        <taxon>Hypocreomycetidae</taxon>
        <taxon>Hypocreales</taxon>
        <taxon>Ophiocordycipitaceae</taxon>
        <taxon>Purpureocillium</taxon>
    </lineage>
</organism>
<dbReference type="EMBL" id="JAWRVI010000281">
    <property type="protein sequence ID" value="KAK4069497.1"/>
    <property type="molecule type" value="Genomic_DNA"/>
</dbReference>
<reference evidence="1 2" key="1">
    <citation type="journal article" date="2024" name="Microbiol. Resour. Announc.">
        <title>Genome annotations for the ascomycete fungi Trichoderma harzianum, Trichoderma aggressivum, and Purpureocillium lilacinum.</title>
        <authorList>
            <person name="Beijen E.P.W."/>
            <person name="Ohm R.A."/>
        </authorList>
    </citation>
    <scope>NUCLEOTIDE SEQUENCE [LARGE SCALE GENOMIC DNA]</scope>
    <source>
        <strain evidence="1 2">CBS 150709</strain>
    </source>
</reference>